<dbReference type="SMART" id="SM00382">
    <property type="entry name" value="AAA"/>
    <property type="match status" value="1"/>
</dbReference>
<reference evidence="5 6" key="1">
    <citation type="submission" date="2023-02" db="EMBL/GenBank/DDBJ databases">
        <title>Genome sequence of Lentisphaera profundi SAORIC-696.</title>
        <authorList>
            <person name="Kim e."/>
            <person name="Cho J.-C."/>
            <person name="Choi A."/>
            <person name="Kang I."/>
        </authorList>
    </citation>
    <scope>NUCLEOTIDE SEQUENCE [LARGE SCALE GENOMIC DNA]</scope>
    <source>
        <strain evidence="5 6">SAORIC-696</strain>
    </source>
</reference>
<feature type="domain" description="ABC transporter" evidence="4">
    <location>
        <begin position="3"/>
        <end position="228"/>
    </location>
</feature>
<dbReference type="CDD" id="cd03293">
    <property type="entry name" value="ABC_NrtD_SsuB_transporters"/>
    <property type="match status" value="1"/>
</dbReference>
<accession>A0ABY7VY54</accession>
<dbReference type="InterPro" id="IPR003593">
    <property type="entry name" value="AAA+_ATPase"/>
</dbReference>
<keyword evidence="2" id="KW-0547">Nucleotide-binding</keyword>
<dbReference type="Pfam" id="PF00005">
    <property type="entry name" value="ABC_tran"/>
    <property type="match status" value="1"/>
</dbReference>
<sequence>MSVKLKKVCKSFGELQVLEDISLEIVPGEIVSIIGASGCGKSTLLRVIAGLEDSDSGSVLIDPELEHSRSFVFQDPLLLDWRKLEANISLPLEITAPQEKSKETLLQEVLALTNLCEHRQKYPHELSGGMRMRASLARALITQPKLIFLDEPFGALDEMTREKLNLEIQQIHQQKPSTIILVTHNLSEAVFMSHRIFVMGLNSGRIEAEITVDQNFPREASFFNENLFQEKLCEVRQVLREAER</sequence>
<gene>
    <name evidence="5" type="ORF">PQO03_12450</name>
</gene>
<evidence type="ECO:0000256" key="3">
    <source>
        <dbReference type="ARBA" id="ARBA00022840"/>
    </source>
</evidence>
<dbReference type="EMBL" id="CP117812">
    <property type="protein sequence ID" value="WDE98647.1"/>
    <property type="molecule type" value="Genomic_DNA"/>
</dbReference>
<dbReference type="Gene3D" id="3.40.50.300">
    <property type="entry name" value="P-loop containing nucleotide triphosphate hydrolases"/>
    <property type="match status" value="1"/>
</dbReference>
<evidence type="ECO:0000256" key="1">
    <source>
        <dbReference type="ARBA" id="ARBA00022448"/>
    </source>
</evidence>
<dbReference type="GO" id="GO:0005524">
    <property type="term" value="F:ATP binding"/>
    <property type="evidence" value="ECO:0007669"/>
    <property type="project" value="UniProtKB-KW"/>
</dbReference>
<proteinExistence type="predicted"/>
<evidence type="ECO:0000313" key="6">
    <source>
        <dbReference type="Proteomes" id="UP001214250"/>
    </source>
</evidence>
<evidence type="ECO:0000256" key="2">
    <source>
        <dbReference type="ARBA" id="ARBA00022741"/>
    </source>
</evidence>
<keyword evidence="3 5" id="KW-0067">ATP-binding</keyword>
<evidence type="ECO:0000259" key="4">
    <source>
        <dbReference type="PROSITE" id="PS50893"/>
    </source>
</evidence>
<dbReference type="InterPro" id="IPR027417">
    <property type="entry name" value="P-loop_NTPase"/>
</dbReference>
<dbReference type="SUPFAM" id="SSF52540">
    <property type="entry name" value="P-loop containing nucleoside triphosphate hydrolases"/>
    <property type="match status" value="1"/>
</dbReference>
<organism evidence="5 6">
    <name type="scientific">Lentisphaera profundi</name>
    <dbReference type="NCBI Taxonomy" id="1658616"/>
    <lineage>
        <taxon>Bacteria</taxon>
        <taxon>Pseudomonadati</taxon>
        <taxon>Lentisphaerota</taxon>
        <taxon>Lentisphaeria</taxon>
        <taxon>Lentisphaerales</taxon>
        <taxon>Lentisphaeraceae</taxon>
        <taxon>Lentisphaera</taxon>
    </lineage>
</organism>
<dbReference type="Proteomes" id="UP001214250">
    <property type="component" value="Chromosome 2"/>
</dbReference>
<name>A0ABY7VY54_9BACT</name>
<dbReference type="PANTHER" id="PTHR42788:SF20">
    <property type="entry name" value="ABC TRANSPORTER ATP-BINDING PROTEIN"/>
    <property type="match status" value="1"/>
</dbReference>
<protein>
    <submittedName>
        <fullName evidence="5">ABC transporter ATP-binding protein</fullName>
    </submittedName>
</protein>
<dbReference type="InterPro" id="IPR017871">
    <property type="entry name" value="ABC_transporter-like_CS"/>
</dbReference>
<dbReference type="PANTHER" id="PTHR42788">
    <property type="entry name" value="TAURINE IMPORT ATP-BINDING PROTEIN-RELATED"/>
    <property type="match status" value="1"/>
</dbReference>
<keyword evidence="6" id="KW-1185">Reference proteome</keyword>
<dbReference type="RefSeq" id="WP_274153518.1">
    <property type="nucleotide sequence ID" value="NZ_CP117812.1"/>
</dbReference>
<dbReference type="InterPro" id="IPR003439">
    <property type="entry name" value="ABC_transporter-like_ATP-bd"/>
</dbReference>
<dbReference type="PROSITE" id="PS50893">
    <property type="entry name" value="ABC_TRANSPORTER_2"/>
    <property type="match status" value="1"/>
</dbReference>
<keyword evidence="1" id="KW-0813">Transport</keyword>
<dbReference type="PROSITE" id="PS00211">
    <property type="entry name" value="ABC_TRANSPORTER_1"/>
    <property type="match status" value="1"/>
</dbReference>
<dbReference type="InterPro" id="IPR050166">
    <property type="entry name" value="ABC_transporter_ATP-bind"/>
</dbReference>
<evidence type="ECO:0000313" key="5">
    <source>
        <dbReference type="EMBL" id="WDE98647.1"/>
    </source>
</evidence>